<dbReference type="InterPro" id="IPR050515">
    <property type="entry name" value="Beta-lactam/transpept"/>
</dbReference>
<dbReference type="Pfam" id="PF00905">
    <property type="entry name" value="Transpeptidase"/>
    <property type="match status" value="1"/>
</dbReference>
<dbReference type="GO" id="GO:0005886">
    <property type="term" value="C:plasma membrane"/>
    <property type="evidence" value="ECO:0007669"/>
    <property type="project" value="TreeGrafter"/>
</dbReference>
<dbReference type="Gene3D" id="1.10.150.770">
    <property type="match status" value="1"/>
</dbReference>
<proteinExistence type="predicted"/>
<name>A0A1G2RF18_9BACT</name>
<dbReference type="PANTHER" id="PTHR30627:SF1">
    <property type="entry name" value="PEPTIDOGLYCAN D,D-TRANSPEPTIDASE FTSI"/>
    <property type="match status" value="1"/>
</dbReference>
<keyword evidence="2" id="KW-0472">Membrane</keyword>
<dbReference type="InterPro" id="IPR001460">
    <property type="entry name" value="PCN-bd_Tpept"/>
</dbReference>
<evidence type="ECO:0000313" key="6">
    <source>
        <dbReference type="Proteomes" id="UP000178613"/>
    </source>
</evidence>
<dbReference type="Gene3D" id="3.30.450.330">
    <property type="match status" value="1"/>
</dbReference>
<dbReference type="GO" id="GO:0008658">
    <property type="term" value="F:penicillin binding"/>
    <property type="evidence" value="ECO:0007669"/>
    <property type="project" value="InterPro"/>
</dbReference>
<accession>A0A1G2RF18</accession>
<comment type="subcellular location">
    <subcellularLocation>
        <location evidence="1">Membrane</location>
    </subcellularLocation>
</comment>
<dbReference type="EMBL" id="MHUB01000010">
    <property type="protein sequence ID" value="OHA71118.1"/>
    <property type="molecule type" value="Genomic_DNA"/>
</dbReference>
<dbReference type="GO" id="GO:0071555">
    <property type="term" value="P:cell wall organization"/>
    <property type="evidence" value="ECO:0007669"/>
    <property type="project" value="TreeGrafter"/>
</dbReference>
<evidence type="ECO:0000313" key="5">
    <source>
        <dbReference type="EMBL" id="OHA71118.1"/>
    </source>
</evidence>
<dbReference type="InterPro" id="IPR012338">
    <property type="entry name" value="Beta-lactam/transpept-like"/>
</dbReference>
<evidence type="ECO:0000259" key="3">
    <source>
        <dbReference type="Pfam" id="PF00905"/>
    </source>
</evidence>
<dbReference type="SUPFAM" id="SSF56601">
    <property type="entry name" value="beta-lactamase/transpeptidase-like"/>
    <property type="match status" value="1"/>
</dbReference>
<dbReference type="PANTHER" id="PTHR30627">
    <property type="entry name" value="PEPTIDOGLYCAN D,D-TRANSPEPTIDASE"/>
    <property type="match status" value="1"/>
</dbReference>
<dbReference type="InterPro" id="IPR036138">
    <property type="entry name" value="PBP_dimer_sf"/>
</dbReference>
<evidence type="ECO:0000259" key="4">
    <source>
        <dbReference type="Pfam" id="PF03717"/>
    </source>
</evidence>
<sequence length="553" mass="61156">MRTWRLLLIIFFLSAFGGGLLFRLAVLQIAQHGFYRALAQGQQSLPQITTGERGDIFFTDKEGERYTAAATKKTPFAFATPREVANTKETAQALADILNLDKELVLEKLSPKESFFEVLKKDLTQKEEQELQGLDAPGVYVREESVRFYPFGTLASTVLGFTNQEWQGQYGIEKYYDNLLKGKEGLQRILRSVAGYLSSGWQDTLRHGEDVLLTLDVNIQSMAETLLKEAKENLHIEGGTIIVMDPVSGSILALANEPGFNPNEYSQVRDLSVFQNSSVQSIFEPGSVFKPLTMASGIDSGRITPLTTYKDKGVVRIGGYKVLNYDERVWGERTMTEVLEYSINTGAVFAEAATGHQTFVDYLSRFGMFEPTGIDLAGEIYSANKELKKGYEINYATASFGQGIEITPMQLVRAYSALANGGRLPTPRLAQQDPVLSLPVISEKTASQVTAMLVSVTENGFAKAARVPGYYLAGKTGTAQISNSALGIDKPGYSNKTVQSFIGYAPAFEPRFLALVKLNNPKTKTAEYSAIPIFQELAKYILDYYEIPPDYEK</sequence>
<dbReference type="InterPro" id="IPR005311">
    <property type="entry name" value="PBP_dimer"/>
</dbReference>
<dbReference type="Gene3D" id="3.90.1310.10">
    <property type="entry name" value="Penicillin-binding protein 2a (Domain 2)"/>
    <property type="match status" value="1"/>
</dbReference>
<feature type="domain" description="Penicillin-binding protein dimerisation" evidence="4">
    <location>
        <begin position="51"/>
        <end position="196"/>
    </location>
</feature>
<dbReference type="Gene3D" id="3.40.710.10">
    <property type="entry name" value="DD-peptidase/beta-lactamase superfamily"/>
    <property type="match status" value="1"/>
</dbReference>
<evidence type="ECO:0008006" key="7">
    <source>
        <dbReference type="Google" id="ProtNLM"/>
    </source>
</evidence>
<dbReference type="SUPFAM" id="SSF56519">
    <property type="entry name" value="Penicillin binding protein dimerisation domain"/>
    <property type="match status" value="1"/>
</dbReference>
<evidence type="ECO:0000256" key="1">
    <source>
        <dbReference type="ARBA" id="ARBA00004370"/>
    </source>
</evidence>
<organism evidence="5 6">
    <name type="scientific">Candidatus Wildermuthbacteria bacterium RIFCSPHIGHO2_02_FULL_49_9</name>
    <dbReference type="NCBI Taxonomy" id="1802456"/>
    <lineage>
        <taxon>Bacteria</taxon>
        <taxon>Candidatus Wildermuthiibacteriota</taxon>
    </lineage>
</organism>
<dbReference type="AlphaFoldDB" id="A0A1G2RF18"/>
<feature type="domain" description="Penicillin-binding protein transpeptidase" evidence="3">
    <location>
        <begin position="239"/>
        <end position="537"/>
    </location>
</feature>
<protein>
    <recommendedName>
        <fullName evidence="7">Penicillin-binding protein transpeptidase domain-containing protein</fullName>
    </recommendedName>
</protein>
<dbReference type="Proteomes" id="UP000178613">
    <property type="component" value="Unassembled WGS sequence"/>
</dbReference>
<evidence type="ECO:0000256" key="2">
    <source>
        <dbReference type="ARBA" id="ARBA00023136"/>
    </source>
</evidence>
<reference evidence="5 6" key="1">
    <citation type="journal article" date="2016" name="Nat. Commun.">
        <title>Thousands of microbial genomes shed light on interconnected biogeochemical processes in an aquifer system.</title>
        <authorList>
            <person name="Anantharaman K."/>
            <person name="Brown C.T."/>
            <person name="Hug L.A."/>
            <person name="Sharon I."/>
            <person name="Castelle C.J."/>
            <person name="Probst A.J."/>
            <person name="Thomas B.C."/>
            <person name="Singh A."/>
            <person name="Wilkins M.J."/>
            <person name="Karaoz U."/>
            <person name="Brodie E.L."/>
            <person name="Williams K.H."/>
            <person name="Hubbard S.S."/>
            <person name="Banfield J.F."/>
        </authorList>
    </citation>
    <scope>NUCLEOTIDE SEQUENCE [LARGE SCALE GENOMIC DNA]</scope>
</reference>
<gene>
    <name evidence="5" type="ORF">A3D64_03155</name>
</gene>
<dbReference type="Pfam" id="PF03717">
    <property type="entry name" value="PBP_dimer"/>
    <property type="match status" value="1"/>
</dbReference>
<comment type="caution">
    <text evidence="5">The sequence shown here is derived from an EMBL/GenBank/DDBJ whole genome shotgun (WGS) entry which is preliminary data.</text>
</comment>